<dbReference type="InterPro" id="IPR003065">
    <property type="entry name" value="Invas_SpaK"/>
</dbReference>
<evidence type="ECO:0008006" key="3">
    <source>
        <dbReference type="Google" id="ProtNLM"/>
    </source>
</evidence>
<dbReference type="RefSeq" id="WP_039369426.1">
    <property type="nucleotide sequence ID" value="NZ_CP047385.1"/>
</dbReference>
<name>A0ABX6HUK1_9BURK</name>
<dbReference type="Proteomes" id="UP000035080">
    <property type="component" value="Chromosome"/>
</dbReference>
<sequence length="134" mass="14889">MTVDLISLIKAALTHTGCMEKLTEELDPHAAIELNFMEAPTIRIEAVDDSVVLSCQLSEYIANLRNCPTTVILDTVAPKAPWARHHTVSLLEDNGDLYLTAVVADQYLQDGEIFSQSIDGFYERIRLLCEAARP</sequence>
<evidence type="ECO:0000313" key="2">
    <source>
        <dbReference type="Proteomes" id="UP000035080"/>
    </source>
</evidence>
<accession>A0ABX6HUK1</accession>
<reference evidence="1 2" key="1">
    <citation type="journal article" date="2015" name="Genome Announc.">
        <title>Genome Sequences of Two Pandoraea pnomenusa Isolates Recovered 11 Months Apart from a Cystic Fibrosis Patient.</title>
        <authorList>
            <person name="Ee R."/>
            <person name="Ambrose M."/>
            <person name="Lazenby J."/>
            <person name="Williams P."/>
            <person name="Chan K.G."/>
            <person name="Roddam L."/>
        </authorList>
    </citation>
    <scope>NUCLEOTIDE SEQUENCE [LARGE SCALE GENOMIC DNA]</scope>
    <source>
        <strain evidence="1 2">6399</strain>
    </source>
</reference>
<evidence type="ECO:0000313" key="1">
    <source>
        <dbReference type="EMBL" id="QHF14596.1"/>
    </source>
</evidence>
<proteinExistence type="predicted"/>
<organism evidence="1 2">
    <name type="scientific">Pandoraea fibrosis</name>
    <dbReference type="NCBI Taxonomy" id="1891094"/>
    <lineage>
        <taxon>Bacteria</taxon>
        <taxon>Pseudomonadati</taxon>
        <taxon>Pseudomonadota</taxon>
        <taxon>Betaproteobacteria</taxon>
        <taxon>Burkholderiales</taxon>
        <taxon>Burkholderiaceae</taxon>
        <taxon>Pandoraea</taxon>
    </lineage>
</organism>
<dbReference type="PRINTS" id="PR01305">
    <property type="entry name" value="SSPAKPROTEIN"/>
</dbReference>
<protein>
    <recommendedName>
        <fullName evidence="3">Surface presentation of antigens protein SpaK</fullName>
    </recommendedName>
</protein>
<gene>
    <name evidence="1" type="ORF">PI93_019495</name>
</gene>
<dbReference type="Gene3D" id="3.30.1460.10">
    <property type="match status" value="1"/>
</dbReference>
<dbReference type="EMBL" id="CP047385">
    <property type="protein sequence ID" value="QHF14596.1"/>
    <property type="molecule type" value="Genomic_DNA"/>
</dbReference>
<keyword evidence="2" id="KW-1185">Reference proteome</keyword>
<dbReference type="CDD" id="cd17035">
    <property type="entry name" value="T3SC_IB_Spa15-like"/>
    <property type="match status" value="1"/>
</dbReference>
<dbReference type="SUPFAM" id="SSF69635">
    <property type="entry name" value="Type III secretory system chaperone-like"/>
    <property type="match status" value="1"/>
</dbReference>
<dbReference type="Pfam" id="PF03519">
    <property type="entry name" value="Invas_SpaK"/>
    <property type="match status" value="1"/>
</dbReference>